<dbReference type="Gene3D" id="1.10.132.20">
    <property type="entry name" value="Ribosome-recycling factor"/>
    <property type="match status" value="1"/>
</dbReference>
<proteinExistence type="inferred from homology"/>
<dbReference type="EMBL" id="CM001022">
    <property type="protein sequence ID" value="EFQ23590.1"/>
    <property type="molecule type" value="Genomic_DNA"/>
</dbReference>
<accession>E3CXY0</accession>
<evidence type="ECO:0000256" key="1">
    <source>
        <dbReference type="ARBA" id="ARBA00004496"/>
    </source>
</evidence>
<feature type="domain" description="Ribosome recycling factor" evidence="7">
    <location>
        <begin position="20"/>
        <end position="183"/>
    </location>
</feature>
<dbReference type="CDD" id="cd00520">
    <property type="entry name" value="RRF"/>
    <property type="match status" value="1"/>
</dbReference>
<dbReference type="InterPro" id="IPR002661">
    <property type="entry name" value="Ribosome_recyc_fac"/>
</dbReference>
<evidence type="ECO:0000256" key="2">
    <source>
        <dbReference type="ARBA" id="ARBA00005912"/>
    </source>
</evidence>
<dbReference type="STRING" id="584708.Apau_1164"/>
<dbReference type="RefSeq" id="WP_006300791.1">
    <property type="nucleotide sequence ID" value="NZ_CM001022.1"/>
</dbReference>
<feature type="region of interest" description="Disordered" evidence="6">
    <location>
        <begin position="159"/>
        <end position="185"/>
    </location>
</feature>
<comment type="similarity">
    <text evidence="2 5">Belongs to the RRF family.</text>
</comment>
<dbReference type="GO" id="GO:0043023">
    <property type="term" value="F:ribosomal large subunit binding"/>
    <property type="evidence" value="ECO:0007669"/>
    <property type="project" value="TreeGrafter"/>
</dbReference>
<dbReference type="NCBIfam" id="TIGR00496">
    <property type="entry name" value="frr"/>
    <property type="match status" value="1"/>
</dbReference>
<dbReference type="Gene3D" id="3.30.1360.40">
    <property type="match status" value="1"/>
</dbReference>
<keyword evidence="3 5" id="KW-0963">Cytoplasm</keyword>
<dbReference type="FunFam" id="3.30.1360.40:FF:000001">
    <property type="entry name" value="Ribosome-recycling factor"/>
    <property type="match status" value="1"/>
</dbReference>
<evidence type="ECO:0000256" key="5">
    <source>
        <dbReference type="HAMAP-Rule" id="MF_00040"/>
    </source>
</evidence>
<dbReference type="Proteomes" id="UP000005096">
    <property type="component" value="Chromosome"/>
</dbReference>
<dbReference type="FunFam" id="1.10.132.20:FF:000001">
    <property type="entry name" value="Ribosome-recycling factor"/>
    <property type="match status" value="1"/>
</dbReference>
<evidence type="ECO:0000256" key="6">
    <source>
        <dbReference type="SAM" id="MobiDB-lite"/>
    </source>
</evidence>
<evidence type="ECO:0000259" key="7">
    <source>
        <dbReference type="Pfam" id="PF01765"/>
    </source>
</evidence>
<dbReference type="GO" id="GO:0005737">
    <property type="term" value="C:cytoplasm"/>
    <property type="evidence" value="ECO:0007669"/>
    <property type="project" value="UniProtKB-SubCell"/>
</dbReference>
<dbReference type="GO" id="GO:0006415">
    <property type="term" value="P:translational termination"/>
    <property type="evidence" value="ECO:0007669"/>
    <property type="project" value="UniProtKB-UniRule"/>
</dbReference>
<gene>
    <name evidence="5" type="primary">frr</name>
    <name evidence="8" type="ORF">Apau_1164</name>
</gene>
<evidence type="ECO:0000313" key="9">
    <source>
        <dbReference type="Proteomes" id="UP000005096"/>
    </source>
</evidence>
<dbReference type="SUPFAM" id="SSF55194">
    <property type="entry name" value="Ribosome recycling factor, RRF"/>
    <property type="match status" value="1"/>
</dbReference>
<dbReference type="PaxDb" id="584708-Apau_1164"/>
<dbReference type="AlphaFoldDB" id="E3CXY0"/>
<organism evidence="8 9">
    <name type="scientific">Aminomonas paucivorans DSM 12260</name>
    <dbReference type="NCBI Taxonomy" id="584708"/>
    <lineage>
        <taxon>Bacteria</taxon>
        <taxon>Thermotogati</taxon>
        <taxon>Synergistota</taxon>
        <taxon>Synergistia</taxon>
        <taxon>Synergistales</taxon>
        <taxon>Synergistaceae</taxon>
        <taxon>Aminomonas</taxon>
    </lineage>
</organism>
<dbReference type="OrthoDB" id="9804006at2"/>
<dbReference type="PANTHER" id="PTHR20982">
    <property type="entry name" value="RIBOSOME RECYCLING FACTOR"/>
    <property type="match status" value="1"/>
</dbReference>
<dbReference type="HAMAP" id="MF_00040">
    <property type="entry name" value="RRF"/>
    <property type="match status" value="1"/>
</dbReference>
<dbReference type="InterPro" id="IPR023584">
    <property type="entry name" value="Ribosome_recyc_fac_dom"/>
</dbReference>
<dbReference type="Pfam" id="PF01765">
    <property type="entry name" value="RRF"/>
    <property type="match status" value="1"/>
</dbReference>
<dbReference type="InterPro" id="IPR036191">
    <property type="entry name" value="RRF_sf"/>
</dbReference>
<keyword evidence="9" id="KW-1185">Reference proteome</keyword>
<dbReference type="PANTHER" id="PTHR20982:SF3">
    <property type="entry name" value="MITOCHONDRIAL RIBOSOME RECYCLING FACTOR PSEUDO 1"/>
    <property type="match status" value="1"/>
</dbReference>
<dbReference type="HOGENOM" id="CLU_073981_2_0_0"/>
<evidence type="ECO:0000256" key="3">
    <source>
        <dbReference type="ARBA" id="ARBA00022490"/>
    </source>
</evidence>
<evidence type="ECO:0000313" key="8">
    <source>
        <dbReference type="EMBL" id="EFQ23590.1"/>
    </source>
</evidence>
<name>E3CXY0_9BACT</name>
<protein>
    <recommendedName>
        <fullName evidence="5">Ribosome-recycling factor</fullName>
        <shortName evidence="5">RRF</shortName>
    </recommendedName>
    <alternativeName>
        <fullName evidence="5">Ribosome-releasing factor</fullName>
    </alternativeName>
</protein>
<comment type="subcellular location">
    <subcellularLocation>
        <location evidence="1 5">Cytoplasm</location>
    </subcellularLocation>
</comment>
<dbReference type="eggNOG" id="COG0233">
    <property type="taxonomic scope" value="Bacteria"/>
</dbReference>
<reference evidence="8 9" key="1">
    <citation type="journal article" date="2010" name="Stand. Genomic Sci.">
        <title>Non-contiguous finished genome sequence of Aminomonas paucivorans type strain (GLU-3).</title>
        <authorList>
            <person name="Pitluck S."/>
            <person name="Yasawong M."/>
            <person name="Held B."/>
            <person name="Lapidus A."/>
            <person name="Nolan M."/>
            <person name="Copeland A."/>
            <person name="Lucas S."/>
            <person name="Del Rio T.G."/>
            <person name="Tice H."/>
            <person name="Cheng J.F."/>
            <person name="Chertkov O."/>
            <person name="Goodwin L."/>
            <person name="Tapia R."/>
            <person name="Han C."/>
            <person name="Liolios K."/>
            <person name="Ivanova N."/>
            <person name="Mavromatis K."/>
            <person name="Ovchinnikova G."/>
            <person name="Pati A."/>
            <person name="Chen A."/>
            <person name="Palaniappan K."/>
            <person name="Land M."/>
            <person name="Hauser L."/>
            <person name="Chang Y.J."/>
            <person name="Jeffries C.D."/>
            <person name="Pukall R."/>
            <person name="Spring S."/>
            <person name="Rohde M."/>
            <person name="Sikorski J."/>
            <person name="Goker M."/>
            <person name="Woyke T."/>
            <person name="Bristow J."/>
            <person name="Eisen J.A."/>
            <person name="Markowitz V."/>
            <person name="Hugenholtz P."/>
            <person name="Kyrpides N.C."/>
            <person name="Klenk H.P."/>
        </authorList>
    </citation>
    <scope>NUCLEOTIDE SEQUENCE [LARGE SCALE GENOMIC DNA]</scope>
    <source>
        <strain evidence="8 9">DSM 12260</strain>
    </source>
</reference>
<comment type="function">
    <text evidence="5">Responsible for the release of ribosomes from messenger RNA at the termination of protein biosynthesis. May increase the efficiency of translation by recycling ribosomes from one round of translation to another.</text>
</comment>
<keyword evidence="4 5" id="KW-0648">Protein biosynthesis</keyword>
<sequence>MPQSQIKDMKHRTEKSIEHLKTTLQGIRTGRAHPALVEEIKVDYFGTLTPLKQMAMVNIPESRQIVIAPWDKTALKAIEKAIQASSLGVNPRIDGESIRLTLPELTRERRVELSKLVNKYSEEAKVAIRNIRREVLEALKKMEKDGTISEDELKKLQKEVQEHTDEATRKVEQATAEKDKEILND</sequence>
<evidence type="ECO:0000256" key="4">
    <source>
        <dbReference type="ARBA" id="ARBA00022917"/>
    </source>
</evidence>